<dbReference type="PANTHER" id="PTHR33545">
    <property type="entry name" value="UPF0750 MEMBRANE PROTEIN YITT-RELATED"/>
    <property type="match status" value="1"/>
</dbReference>
<evidence type="ECO:0000256" key="1">
    <source>
        <dbReference type="ARBA" id="ARBA00004651"/>
    </source>
</evidence>
<evidence type="ECO:0000256" key="4">
    <source>
        <dbReference type="ARBA" id="ARBA00022989"/>
    </source>
</evidence>
<evidence type="ECO:0000313" key="8">
    <source>
        <dbReference type="EMBL" id="BAF59129.1"/>
    </source>
</evidence>
<comment type="subcellular location">
    <subcellularLocation>
        <location evidence="1">Cell membrane</location>
        <topology evidence="1">Multi-pass membrane protein</topology>
    </subcellularLocation>
</comment>
<dbReference type="HOGENOM" id="CLU_063199_1_0_9"/>
<dbReference type="AlphaFoldDB" id="A5D3P9"/>
<sequence length="296" mass="32206">MKGIKKIIIKVIKRGIFLSIGSLLAAIGLELFLIPNNIIDGGVIGISIMSSYLTNLPIGLFILGLNIPFLLLAYNYIGLTFVISTLYSVSTLALFTTLLHPVPGITGDLLLASIFGGIVLGIGVGTVLRFAGSLDGTEILALIYGPRFGFSVGEVVMFFNIFIMGSAGVVFGWDRAMYSMLTYFVAYKAIDIVVEGLKESKSAMIISEKSGEISTSIIYRLGRPVTHLYGKGGYNQEDKEILYCVVNRLELAKLKNIVLEIDPNAFLAIEEVHDVLGGRFSKRAIHQRLKKFSAAN</sequence>
<dbReference type="InterPro" id="IPR019264">
    <property type="entry name" value="DUF2179"/>
</dbReference>
<dbReference type="Proteomes" id="UP000006556">
    <property type="component" value="Chromosome"/>
</dbReference>
<dbReference type="eggNOG" id="COG1284">
    <property type="taxonomic scope" value="Bacteria"/>
</dbReference>
<keyword evidence="2" id="KW-1003">Cell membrane</keyword>
<keyword evidence="5 6" id="KW-0472">Membrane</keyword>
<dbReference type="GO" id="GO:0005886">
    <property type="term" value="C:plasma membrane"/>
    <property type="evidence" value="ECO:0007669"/>
    <property type="project" value="UniProtKB-SubCell"/>
</dbReference>
<name>A5D3P9_PELTS</name>
<evidence type="ECO:0000256" key="3">
    <source>
        <dbReference type="ARBA" id="ARBA00022692"/>
    </source>
</evidence>
<dbReference type="Pfam" id="PF10035">
    <property type="entry name" value="DUF2179"/>
    <property type="match status" value="1"/>
</dbReference>
<evidence type="ECO:0000313" key="9">
    <source>
        <dbReference type="Proteomes" id="UP000006556"/>
    </source>
</evidence>
<gene>
    <name evidence="8" type="ordered locus">PTH_0948</name>
</gene>
<evidence type="ECO:0000259" key="7">
    <source>
        <dbReference type="Pfam" id="PF10035"/>
    </source>
</evidence>
<feature type="transmembrane region" description="Helical" evidence="6">
    <location>
        <begin position="109"/>
        <end position="128"/>
    </location>
</feature>
<evidence type="ECO:0000256" key="2">
    <source>
        <dbReference type="ARBA" id="ARBA00022475"/>
    </source>
</evidence>
<keyword evidence="3 6" id="KW-0812">Transmembrane</keyword>
<feature type="domain" description="DUF2179" evidence="7">
    <location>
        <begin position="223"/>
        <end position="277"/>
    </location>
</feature>
<proteinExistence type="predicted"/>
<reference evidence="9" key="1">
    <citation type="journal article" date="2008" name="Genome Res.">
        <title>The genome of Pelotomaculum thermopropionicum reveals niche-associated evolution in anaerobic microbiota.</title>
        <authorList>
            <person name="Kosaka T."/>
            <person name="Kato S."/>
            <person name="Shimoyama T."/>
            <person name="Ishii S."/>
            <person name="Abe T."/>
            <person name="Watanabe K."/>
        </authorList>
    </citation>
    <scope>NUCLEOTIDE SEQUENCE [LARGE SCALE GENOMIC DNA]</scope>
    <source>
        <strain evidence="9">DSM 13744 / JCM 10971 / SI</strain>
    </source>
</reference>
<evidence type="ECO:0000256" key="5">
    <source>
        <dbReference type="ARBA" id="ARBA00023136"/>
    </source>
</evidence>
<feature type="transmembrane region" description="Helical" evidence="6">
    <location>
        <begin position="148"/>
        <end position="170"/>
    </location>
</feature>
<keyword evidence="4 6" id="KW-1133">Transmembrane helix</keyword>
<dbReference type="KEGG" id="pth:PTH_0948"/>
<feature type="transmembrane region" description="Helical" evidence="6">
    <location>
        <begin position="12"/>
        <end position="34"/>
    </location>
</feature>
<dbReference type="PANTHER" id="PTHR33545:SF3">
    <property type="entry name" value="UPF0750 MEMBRANE PROTEIN YQFU"/>
    <property type="match status" value="1"/>
</dbReference>
<dbReference type="CDD" id="cd16380">
    <property type="entry name" value="YitT_C"/>
    <property type="match status" value="1"/>
</dbReference>
<dbReference type="InterPro" id="IPR051461">
    <property type="entry name" value="UPF0750_membrane"/>
</dbReference>
<dbReference type="Gene3D" id="3.30.70.120">
    <property type="match status" value="1"/>
</dbReference>
<protein>
    <submittedName>
        <fullName evidence="8">Uncharacterized conserved protein</fullName>
    </submittedName>
</protein>
<feature type="transmembrane region" description="Helical" evidence="6">
    <location>
        <begin position="54"/>
        <end position="74"/>
    </location>
</feature>
<dbReference type="EMBL" id="AP009389">
    <property type="protein sequence ID" value="BAF59129.1"/>
    <property type="molecule type" value="Genomic_DNA"/>
</dbReference>
<dbReference type="Pfam" id="PF02588">
    <property type="entry name" value="YitT_membrane"/>
    <property type="match status" value="1"/>
</dbReference>
<organism evidence="8 9">
    <name type="scientific">Pelotomaculum thermopropionicum (strain DSM 13744 / JCM 10971 / SI)</name>
    <dbReference type="NCBI Taxonomy" id="370438"/>
    <lineage>
        <taxon>Bacteria</taxon>
        <taxon>Bacillati</taxon>
        <taxon>Bacillota</taxon>
        <taxon>Clostridia</taxon>
        <taxon>Eubacteriales</taxon>
        <taxon>Desulfotomaculaceae</taxon>
        <taxon>Pelotomaculum</taxon>
    </lineage>
</organism>
<keyword evidence="9" id="KW-1185">Reference proteome</keyword>
<dbReference type="InterPro" id="IPR015867">
    <property type="entry name" value="N-reg_PII/ATP_PRibTrfase_C"/>
</dbReference>
<feature type="transmembrane region" description="Helical" evidence="6">
    <location>
        <begin position="81"/>
        <end position="103"/>
    </location>
</feature>
<accession>A5D3P9</accession>
<dbReference type="PIRSF" id="PIRSF006483">
    <property type="entry name" value="Membrane_protein_YitT"/>
    <property type="match status" value="1"/>
</dbReference>
<evidence type="ECO:0000256" key="6">
    <source>
        <dbReference type="SAM" id="Phobius"/>
    </source>
</evidence>
<dbReference type="InterPro" id="IPR003740">
    <property type="entry name" value="YitT"/>
</dbReference>